<dbReference type="SUPFAM" id="SSF51905">
    <property type="entry name" value="FAD/NAD(P)-binding domain"/>
    <property type="match status" value="1"/>
</dbReference>
<dbReference type="Gene3D" id="3.50.50.60">
    <property type="entry name" value="FAD/NAD(P)-binding domain"/>
    <property type="match status" value="2"/>
</dbReference>
<dbReference type="InterPro" id="IPR050703">
    <property type="entry name" value="Flavin_MAO"/>
</dbReference>
<dbReference type="SUPFAM" id="SSF54373">
    <property type="entry name" value="FAD-linked reductases, C-terminal domain"/>
    <property type="match status" value="1"/>
</dbReference>
<keyword evidence="4" id="KW-1185">Reference proteome</keyword>
<dbReference type="InterPro" id="IPR002937">
    <property type="entry name" value="Amino_oxidase"/>
</dbReference>
<accession>A0A5C7AF95</accession>
<dbReference type="OrthoDB" id="56323at2"/>
<evidence type="ECO:0000313" key="4">
    <source>
        <dbReference type="Proteomes" id="UP000321734"/>
    </source>
</evidence>
<dbReference type="RefSeq" id="WP_146893483.1">
    <property type="nucleotide sequence ID" value="NZ_VORX01000005.1"/>
</dbReference>
<evidence type="ECO:0000259" key="2">
    <source>
        <dbReference type="Pfam" id="PF01593"/>
    </source>
</evidence>
<name>A0A5C7AF95_9FLAO</name>
<dbReference type="PANTHER" id="PTHR43563:SF14">
    <property type="entry name" value="AMINE OXIDASE"/>
    <property type="match status" value="1"/>
</dbReference>
<dbReference type="EMBL" id="VORX01000005">
    <property type="protein sequence ID" value="TXE07410.1"/>
    <property type="molecule type" value="Genomic_DNA"/>
</dbReference>
<comment type="caution">
    <text evidence="3">The sequence shown here is derived from an EMBL/GenBank/DDBJ whole genome shotgun (WGS) entry which is preliminary data.</text>
</comment>
<organism evidence="3 4">
    <name type="scientific">Gelidibacter salicanalis</name>
    <dbReference type="NCBI Taxonomy" id="291193"/>
    <lineage>
        <taxon>Bacteria</taxon>
        <taxon>Pseudomonadati</taxon>
        <taxon>Bacteroidota</taxon>
        <taxon>Flavobacteriia</taxon>
        <taxon>Flavobacteriales</taxon>
        <taxon>Flavobacteriaceae</taxon>
        <taxon>Gelidibacter</taxon>
    </lineage>
</organism>
<dbReference type="AlphaFoldDB" id="A0A5C7AF95"/>
<protein>
    <submittedName>
        <fullName evidence="3">FAD-dependent oxidoreductase</fullName>
    </submittedName>
</protein>
<evidence type="ECO:0000256" key="1">
    <source>
        <dbReference type="ARBA" id="ARBA00005995"/>
    </source>
</evidence>
<gene>
    <name evidence="3" type="ORF">ES711_11630</name>
</gene>
<comment type="similarity">
    <text evidence="1">Belongs to the flavin monoamine oxidase family.</text>
</comment>
<dbReference type="GO" id="GO:0016491">
    <property type="term" value="F:oxidoreductase activity"/>
    <property type="evidence" value="ECO:0007669"/>
    <property type="project" value="InterPro"/>
</dbReference>
<dbReference type="PANTHER" id="PTHR43563">
    <property type="entry name" value="AMINE OXIDASE"/>
    <property type="match status" value="1"/>
</dbReference>
<reference evidence="3 4" key="1">
    <citation type="submission" date="2019-08" db="EMBL/GenBank/DDBJ databases">
        <title>Genome sequence of Gelidibacter salicanalis IC162T.</title>
        <authorList>
            <person name="Bowman J.P."/>
        </authorList>
    </citation>
    <scope>NUCLEOTIDE SEQUENCE [LARGE SCALE GENOMIC DNA]</scope>
    <source>
        <strain evidence="3 4">IC162</strain>
    </source>
</reference>
<proteinExistence type="inferred from homology"/>
<sequence>MIIIIGAGLSGLLTAYRLKSAGIPFKVLEARARIGGRIHTVESAQNTPVEMGATWFGDSHTNLMVLLKELDLNYYEQYMQGTVFYQPLANAPAQEIQLPSQPPSYRISGGTSHLITILSQKLDPADVLCNQEVTNISYQNNTLKVQAAEVFTASRVVLALPPKLWSKKIIFSPPLPKPLTCIAEETHTWMEDAIKVALTYPKPFWRHQDFAGALFSNAGPITEFYDHCNQDVSEFALCGFINPAYKNLSVEDRKSQIVAQLKAVFGTQAAQFLDYKECIWSNEVHTFETSDPPLLPHQHNGHEIFRPPYYDERLFISSAEVASKFPGYMDGAVHVGNATAQKIINLHYL</sequence>
<feature type="domain" description="Amine oxidase" evidence="2">
    <location>
        <begin position="9"/>
        <end position="82"/>
    </location>
</feature>
<feature type="domain" description="Amine oxidase" evidence="2">
    <location>
        <begin position="104"/>
        <end position="344"/>
    </location>
</feature>
<dbReference type="Pfam" id="PF01593">
    <property type="entry name" value="Amino_oxidase"/>
    <property type="match status" value="2"/>
</dbReference>
<evidence type="ECO:0000313" key="3">
    <source>
        <dbReference type="EMBL" id="TXE07410.1"/>
    </source>
</evidence>
<dbReference type="InterPro" id="IPR036188">
    <property type="entry name" value="FAD/NAD-bd_sf"/>
</dbReference>
<dbReference type="Proteomes" id="UP000321734">
    <property type="component" value="Unassembled WGS sequence"/>
</dbReference>